<dbReference type="InterPro" id="IPR011047">
    <property type="entry name" value="Quinoprotein_ADH-like_sf"/>
</dbReference>
<dbReference type="Proteomes" id="UP001271274">
    <property type="component" value="Unassembled WGS sequence"/>
</dbReference>
<dbReference type="SMART" id="SM00564">
    <property type="entry name" value="PQQ"/>
    <property type="match status" value="2"/>
</dbReference>
<evidence type="ECO:0000256" key="1">
    <source>
        <dbReference type="SAM" id="MobiDB-lite"/>
    </source>
</evidence>
<comment type="caution">
    <text evidence="3">The sequence shown here is derived from an EMBL/GenBank/DDBJ whole genome shotgun (WGS) entry which is preliminary data.</text>
</comment>
<dbReference type="SUPFAM" id="SSF50998">
    <property type="entry name" value="Quinoprotein alcohol dehydrogenase-like"/>
    <property type="match status" value="1"/>
</dbReference>
<reference evidence="3 4" key="1">
    <citation type="journal article" date="2023" name="Microb. Genom.">
        <title>Mesoterricola silvestris gen. nov., sp. nov., Mesoterricola sediminis sp. nov., Geothrix oryzae sp. nov., Geothrix edaphica sp. nov., Geothrix rubra sp. nov., and Geothrix limicola sp. nov., six novel members of Acidobacteriota isolated from soils.</title>
        <authorList>
            <person name="Weisberg A.J."/>
            <person name="Pearce E."/>
            <person name="Kramer C.G."/>
            <person name="Chang J.H."/>
            <person name="Clarke C.R."/>
        </authorList>
    </citation>
    <scope>NUCLEOTIDE SEQUENCE [LARGE SCALE GENOMIC DNA]</scope>
    <source>
        <strain evidence="3 4">ID09-01A</strain>
    </source>
</reference>
<proteinExistence type="predicted"/>
<dbReference type="InterPro" id="IPR015943">
    <property type="entry name" value="WD40/YVTN_repeat-like_dom_sf"/>
</dbReference>
<evidence type="ECO:0000313" key="4">
    <source>
        <dbReference type="Proteomes" id="UP001271274"/>
    </source>
</evidence>
<dbReference type="Gene3D" id="2.130.10.10">
    <property type="entry name" value="YVTN repeat-like/Quinoprotein amine dehydrogenase"/>
    <property type="match status" value="1"/>
</dbReference>
<evidence type="ECO:0000259" key="2">
    <source>
        <dbReference type="Pfam" id="PF13360"/>
    </source>
</evidence>
<evidence type="ECO:0000313" key="3">
    <source>
        <dbReference type="EMBL" id="MDX3698221.1"/>
    </source>
</evidence>
<feature type="compositionally biased region" description="Basic residues" evidence="1">
    <location>
        <begin position="122"/>
        <end position="131"/>
    </location>
</feature>
<protein>
    <submittedName>
        <fullName evidence="3">PQQ-binding-like beta-propeller repeat protein</fullName>
    </submittedName>
</protein>
<dbReference type="InterPro" id="IPR018391">
    <property type="entry name" value="PQQ_b-propeller_rpt"/>
</dbReference>
<keyword evidence="4" id="KW-1185">Reference proteome</keyword>
<dbReference type="InterPro" id="IPR002372">
    <property type="entry name" value="PQQ_rpt_dom"/>
</dbReference>
<dbReference type="Pfam" id="PF13360">
    <property type="entry name" value="PQQ_2"/>
    <property type="match status" value="1"/>
</dbReference>
<feature type="compositionally biased region" description="Low complexity" evidence="1">
    <location>
        <begin position="112"/>
        <end position="121"/>
    </location>
</feature>
<sequence>MDPDTRKTDRIPLERALRGSVTPVDGVVHFVRTNGSVTAVSATSGKELWERTTDMENPSAPVVSTARDEICFADRFGRLLALDGATGGESWRTDALDDPGTSRRRRHRECCSWTTRSWRWPGTRRSRRTRTSRGSGRPRPPPGTGSPPPPLLTRPGP</sequence>
<dbReference type="EMBL" id="JARAYU010000001">
    <property type="protein sequence ID" value="MDX3698221.1"/>
    <property type="molecule type" value="Genomic_DNA"/>
</dbReference>
<gene>
    <name evidence="3" type="ORF">PV662_00330</name>
</gene>
<feature type="domain" description="Pyrrolo-quinoline quinone repeat" evidence="2">
    <location>
        <begin position="34"/>
        <end position="95"/>
    </location>
</feature>
<name>A0ABU4N5B6_9ACTN</name>
<accession>A0ABU4N5B6</accession>
<dbReference type="RefSeq" id="WP_240439755.1">
    <property type="nucleotide sequence ID" value="NZ_JARAYT010000001.1"/>
</dbReference>
<organism evidence="3 4">
    <name type="scientific">Streptomyces europaeiscabiei</name>
    <dbReference type="NCBI Taxonomy" id="146819"/>
    <lineage>
        <taxon>Bacteria</taxon>
        <taxon>Bacillati</taxon>
        <taxon>Actinomycetota</taxon>
        <taxon>Actinomycetes</taxon>
        <taxon>Kitasatosporales</taxon>
        <taxon>Streptomycetaceae</taxon>
        <taxon>Streptomyces</taxon>
    </lineage>
</organism>
<feature type="compositionally biased region" description="Pro residues" evidence="1">
    <location>
        <begin position="138"/>
        <end position="157"/>
    </location>
</feature>
<feature type="region of interest" description="Disordered" evidence="1">
    <location>
        <begin position="87"/>
        <end position="157"/>
    </location>
</feature>